<name>A0A8T9ZWR0_9HEMI</name>
<organism evidence="2">
    <name type="scientific">Crompus oculatus</name>
    <dbReference type="NCBI Taxonomy" id="2813432"/>
    <lineage>
        <taxon>Eukaryota</taxon>
        <taxon>Metazoa</taxon>
        <taxon>Ecdysozoa</taxon>
        <taxon>Arthropoda</taxon>
        <taxon>Hexapoda</taxon>
        <taxon>Insecta</taxon>
        <taxon>Pterygota</taxon>
        <taxon>Neoptera</taxon>
        <taxon>Paraneoptera</taxon>
        <taxon>Hemiptera</taxon>
        <taxon>Heteroptera</taxon>
        <taxon>Panheteroptera</taxon>
        <taxon>Pentatomomorpha</taxon>
        <taxon>Lygaeoidea</taxon>
        <taxon>Lygaeidae</taxon>
        <taxon>Ischnorhynchinae</taxon>
        <taxon>Crompus</taxon>
    </lineage>
</organism>
<proteinExistence type="predicted"/>
<keyword evidence="1" id="KW-0812">Transmembrane</keyword>
<keyword evidence="2" id="KW-0496">Mitochondrion</keyword>
<sequence length="51" mass="6540">MPQMAPMWWEIMLIMFNMTFMLMMINTHWEYKKAMMTEKSENKMKMNKWKW</sequence>
<dbReference type="EMBL" id="MW619652">
    <property type="protein sequence ID" value="UPL65380.1"/>
    <property type="molecule type" value="Genomic_DNA"/>
</dbReference>
<keyword evidence="1" id="KW-1133">Transmembrane helix</keyword>
<evidence type="ECO:0000256" key="1">
    <source>
        <dbReference type="SAM" id="Phobius"/>
    </source>
</evidence>
<evidence type="ECO:0000313" key="2">
    <source>
        <dbReference type="EMBL" id="UPL65380.1"/>
    </source>
</evidence>
<accession>A0A8T9ZWR0</accession>
<reference evidence="2" key="1">
    <citation type="journal article" date="2022" name="Cladistics">
        <title>Diversification of the phytophagous lineages of true bugs (Insecta: Hemiptera: Heteroptera) shortly after that of the flowering plants.</title>
        <authorList>
            <person name="Ye F."/>
            <person name="Kment P."/>
            <person name="Redei D."/>
            <person name="Luo J.Y."/>
            <person name="Wang Y.H."/>
            <person name="Kuechler S.M."/>
            <person name="Zhang W.W."/>
            <person name="Chen P.P."/>
            <person name="Wu H.Y."/>
            <person name="Wu Y.Z."/>
            <person name="Sun X.Y."/>
            <person name="Ding L."/>
            <person name="Wang Y.R."/>
            <person name="Xie Q."/>
        </authorList>
    </citation>
    <scope>NUCLEOTIDE SEQUENCE</scope>
</reference>
<dbReference type="AlphaFoldDB" id="A0A8T9ZWR0"/>
<keyword evidence="1" id="KW-0472">Membrane</keyword>
<protein>
    <submittedName>
        <fullName evidence="2">ATPase subunit 8</fullName>
    </submittedName>
</protein>
<geneLocation type="mitochondrion" evidence="2"/>
<feature type="transmembrane region" description="Helical" evidence="1">
    <location>
        <begin position="6"/>
        <end position="25"/>
    </location>
</feature>